<dbReference type="SMART" id="SM00344">
    <property type="entry name" value="HTH_ASNC"/>
    <property type="match status" value="1"/>
</dbReference>
<dbReference type="GO" id="GO:0043201">
    <property type="term" value="P:response to L-leucine"/>
    <property type="evidence" value="ECO:0007669"/>
    <property type="project" value="TreeGrafter"/>
</dbReference>
<dbReference type="CDD" id="cd00090">
    <property type="entry name" value="HTH_ARSR"/>
    <property type="match status" value="1"/>
</dbReference>
<keyword evidence="8" id="KW-1185">Reference proteome</keyword>
<dbReference type="GO" id="GO:0006355">
    <property type="term" value="P:regulation of DNA-templated transcription"/>
    <property type="evidence" value="ECO:0007669"/>
    <property type="project" value="UniProtKB-ARBA"/>
</dbReference>
<evidence type="ECO:0000259" key="6">
    <source>
        <dbReference type="PROSITE" id="PS50956"/>
    </source>
</evidence>
<feature type="domain" description="HTH asnC-type" evidence="6">
    <location>
        <begin position="18"/>
        <end position="79"/>
    </location>
</feature>
<reference evidence="7 8" key="1">
    <citation type="submission" date="2012-12" db="EMBL/GenBank/DDBJ databases">
        <title>Genome Assembly of Photobacterium sp. AK15.</title>
        <authorList>
            <person name="Khatri I."/>
            <person name="Vaidya B."/>
            <person name="Srinivas T.N.R."/>
            <person name="Subramanian S."/>
            <person name="Pinnaka A."/>
        </authorList>
    </citation>
    <scope>NUCLEOTIDE SEQUENCE [LARGE SCALE GENOMIC DNA]</scope>
    <source>
        <strain evidence="7 8">AK15</strain>
    </source>
</reference>
<dbReference type="PROSITE" id="PS00519">
    <property type="entry name" value="HTH_ASNC_1"/>
    <property type="match status" value="1"/>
</dbReference>
<comment type="caution">
    <text evidence="7">The sequence shown here is derived from an EMBL/GenBank/DDBJ whole genome shotgun (WGS) entry which is preliminary data.</text>
</comment>
<dbReference type="InterPro" id="IPR000485">
    <property type="entry name" value="AsnC-type_HTH_dom"/>
</dbReference>
<proteinExistence type="predicted"/>
<evidence type="ECO:0000313" key="7">
    <source>
        <dbReference type="EMBL" id="ELR65501.1"/>
    </source>
</evidence>
<evidence type="ECO:0000313" key="8">
    <source>
        <dbReference type="Proteomes" id="UP000011134"/>
    </source>
</evidence>
<sequence length="163" mass="18366">MFLSQPSNMGYSQQITLMDRFDEKILRELESNGRLTNVELADRIGLSPSATLRRVQELERSGVIKGYRAVLDRNKLGMGFVAYVTIGLSSHSKQAQLEFEEHITDANEVKECHNITGASEYLLRVETEDLVAYKRFHSDVLGEIPQVNSITTMVVMESPKETG</sequence>
<dbReference type="SUPFAM" id="SSF54909">
    <property type="entry name" value="Dimeric alpha+beta barrel"/>
    <property type="match status" value="1"/>
</dbReference>
<organism evidence="7 8">
    <name type="scientific">Photobacterium marinum</name>
    <dbReference type="NCBI Taxonomy" id="1056511"/>
    <lineage>
        <taxon>Bacteria</taxon>
        <taxon>Pseudomonadati</taxon>
        <taxon>Pseudomonadota</taxon>
        <taxon>Gammaproteobacteria</taxon>
        <taxon>Vibrionales</taxon>
        <taxon>Vibrionaceae</taxon>
        <taxon>Photobacterium</taxon>
    </lineage>
</organism>
<dbReference type="Gene3D" id="3.30.70.920">
    <property type="match status" value="1"/>
</dbReference>
<dbReference type="InterPro" id="IPR019887">
    <property type="entry name" value="Tscrpt_reg_AsnC/Lrp_C"/>
</dbReference>
<dbReference type="InterPro" id="IPR019885">
    <property type="entry name" value="Tscrpt_reg_HTH_AsnC-type_CS"/>
</dbReference>
<dbReference type="InterPro" id="IPR036390">
    <property type="entry name" value="WH_DNA-bd_sf"/>
</dbReference>
<dbReference type="GO" id="GO:0005829">
    <property type="term" value="C:cytosol"/>
    <property type="evidence" value="ECO:0007669"/>
    <property type="project" value="TreeGrafter"/>
</dbReference>
<dbReference type="PRINTS" id="PR00033">
    <property type="entry name" value="HTHASNC"/>
</dbReference>
<dbReference type="GO" id="GO:0006524">
    <property type="term" value="P:alanine catabolic process"/>
    <property type="evidence" value="ECO:0007669"/>
    <property type="project" value="TreeGrafter"/>
</dbReference>
<dbReference type="PANTHER" id="PTHR30154">
    <property type="entry name" value="LEUCINE-RESPONSIVE REGULATORY PROTEIN"/>
    <property type="match status" value="1"/>
</dbReference>
<evidence type="ECO:0000256" key="4">
    <source>
        <dbReference type="ARBA" id="ARBA00023163"/>
    </source>
</evidence>
<dbReference type="Gene3D" id="1.10.10.10">
    <property type="entry name" value="Winged helix-like DNA-binding domain superfamily/Winged helix DNA-binding domain"/>
    <property type="match status" value="1"/>
</dbReference>
<dbReference type="InterPro" id="IPR019888">
    <property type="entry name" value="Tscrpt_reg_AsnC-like"/>
</dbReference>
<keyword evidence="2" id="KW-0238">DNA-binding</keyword>
<dbReference type="Proteomes" id="UP000011134">
    <property type="component" value="Unassembled WGS sequence"/>
</dbReference>
<gene>
    <name evidence="7" type="ORF">C942_01005</name>
</gene>
<dbReference type="InterPro" id="IPR036388">
    <property type="entry name" value="WH-like_DNA-bd_sf"/>
</dbReference>
<name>L8J9M7_9GAMM</name>
<keyword evidence="4" id="KW-0804">Transcription</keyword>
<dbReference type="AlphaFoldDB" id="L8J9M7"/>
<dbReference type="SUPFAM" id="SSF46785">
    <property type="entry name" value="Winged helix' DNA-binding domain"/>
    <property type="match status" value="1"/>
</dbReference>
<dbReference type="Pfam" id="PF01037">
    <property type="entry name" value="AsnC_trans_reg"/>
    <property type="match status" value="1"/>
</dbReference>
<dbReference type="PANTHER" id="PTHR30154:SF0">
    <property type="entry name" value="LEUCINE-RESPONSIVE REGULATORY PROTEIN"/>
    <property type="match status" value="1"/>
</dbReference>
<dbReference type="PATRIC" id="fig|1056511.3.peg.2498"/>
<dbReference type="Pfam" id="PF13412">
    <property type="entry name" value="HTH_24"/>
    <property type="match status" value="1"/>
</dbReference>
<accession>L8J9M7</accession>
<dbReference type="FunFam" id="1.10.10.10:FF:000186">
    <property type="entry name" value="AsnC family transcriptional regulator"/>
    <property type="match status" value="1"/>
</dbReference>
<keyword evidence="1" id="KW-0805">Transcription regulation</keyword>
<dbReference type="GO" id="GO:0043565">
    <property type="term" value="F:sequence-specific DNA binding"/>
    <property type="evidence" value="ECO:0007669"/>
    <property type="project" value="InterPro"/>
</dbReference>
<dbReference type="EMBL" id="AMZO01000017">
    <property type="protein sequence ID" value="ELR65501.1"/>
    <property type="molecule type" value="Genomic_DNA"/>
</dbReference>
<dbReference type="InterPro" id="IPR011008">
    <property type="entry name" value="Dimeric_a/b-barrel"/>
</dbReference>
<dbReference type="PROSITE" id="PS50956">
    <property type="entry name" value="HTH_ASNC_2"/>
    <property type="match status" value="1"/>
</dbReference>
<protein>
    <recommendedName>
        <fullName evidence="5">Leucine-responsive regulatory protein</fullName>
    </recommendedName>
</protein>
<dbReference type="InterPro" id="IPR011991">
    <property type="entry name" value="ArsR-like_HTH"/>
</dbReference>
<evidence type="ECO:0000256" key="3">
    <source>
        <dbReference type="ARBA" id="ARBA00023159"/>
    </source>
</evidence>
<evidence type="ECO:0000256" key="2">
    <source>
        <dbReference type="ARBA" id="ARBA00023125"/>
    </source>
</evidence>
<keyword evidence="3" id="KW-0010">Activator</keyword>
<evidence type="ECO:0000256" key="1">
    <source>
        <dbReference type="ARBA" id="ARBA00023015"/>
    </source>
</evidence>
<evidence type="ECO:0000256" key="5">
    <source>
        <dbReference type="ARBA" id="ARBA00039227"/>
    </source>
</evidence>